<sequence>MSATAPTTQMISRPANAGAQNLPSMLKISEETFAAVKETIHTLAKKNLNVALPLKNQTADSLKVVTASQQHQLLRSYEQDWVTLEILRRFLKNSSSRARKREQVEKV</sequence>
<reference evidence="3" key="1">
    <citation type="journal article" date="2014" name="Proc. Natl. Acad. Sci. U.S.A.">
        <title>Extensive sampling of basidiomycete genomes demonstrates inadequacy of the white-rot/brown-rot paradigm for wood decay fungi.</title>
        <authorList>
            <person name="Riley R."/>
            <person name="Salamov A.A."/>
            <person name="Brown D.W."/>
            <person name="Nagy L.G."/>
            <person name="Floudas D."/>
            <person name="Held B.W."/>
            <person name="Levasseur A."/>
            <person name="Lombard V."/>
            <person name="Morin E."/>
            <person name="Otillar R."/>
            <person name="Lindquist E.A."/>
            <person name="Sun H."/>
            <person name="LaButti K.M."/>
            <person name="Schmutz J."/>
            <person name="Jabbour D."/>
            <person name="Luo H."/>
            <person name="Baker S.E."/>
            <person name="Pisabarro A.G."/>
            <person name="Walton J.D."/>
            <person name="Blanchette R.A."/>
            <person name="Henrissat B."/>
            <person name="Martin F."/>
            <person name="Cullen D."/>
            <person name="Hibbett D.S."/>
            <person name="Grigoriev I.V."/>
        </authorList>
    </citation>
    <scope>NUCLEOTIDE SEQUENCE [LARGE SCALE GENOMIC DNA]</scope>
    <source>
        <strain evidence="3">CBS 339.88</strain>
    </source>
</reference>
<feature type="region of interest" description="Disordered" evidence="1">
    <location>
        <begin position="1"/>
        <end position="20"/>
    </location>
</feature>
<dbReference type="OrthoDB" id="2686745at2759"/>
<protein>
    <submittedName>
        <fullName evidence="2">Uncharacterized protein</fullName>
    </submittedName>
</protein>
<organism evidence="2 3">
    <name type="scientific">Galerina marginata (strain CBS 339.88)</name>
    <dbReference type="NCBI Taxonomy" id="685588"/>
    <lineage>
        <taxon>Eukaryota</taxon>
        <taxon>Fungi</taxon>
        <taxon>Dikarya</taxon>
        <taxon>Basidiomycota</taxon>
        <taxon>Agaricomycotina</taxon>
        <taxon>Agaricomycetes</taxon>
        <taxon>Agaricomycetidae</taxon>
        <taxon>Agaricales</taxon>
        <taxon>Agaricineae</taxon>
        <taxon>Strophariaceae</taxon>
        <taxon>Galerina</taxon>
    </lineage>
</organism>
<evidence type="ECO:0000313" key="2">
    <source>
        <dbReference type="EMBL" id="KDR74673.1"/>
    </source>
</evidence>
<dbReference type="EMBL" id="KL142382">
    <property type="protein sequence ID" value="KDR74673.1"/>
    <property type="molecule type" value="Genomic_DNA"/>
</dbReference>
<feature type="compositionally biased region" description="Polar residues" evidence="1">
    <location>
        <begin position="1"/>
        <end position="11"/>
    </location>
</feature>
<name>A0A067T6M8_GALM3</name>
<proteinExistence type="predicted"/>
<keyword evidence="3" id="KW-1185">Reference proteome</keyword>
<dbReference type="HOGENOM" id="CLU_2210240_0_0_1"/>
<dbReference type="Proteomes" id="UP000027222">
    <property type="component" value="Unassembled WGS sequence"/>
</dbReference>
<dbReference type="AlphaFoldDB" id="A0A067T6M8"/>
<evidence type="ECO:0000313" key="3">
    <source>
        <dbReference type="Proteomes" id="UP000027222"/>
    </source>
</evidence>
<accession>A0A067T6M8</accession>
<evidence type="ECO:0000256" key="1">
    <source>
        <dbReference type="SAM" id="MobiDB-lite"/>
    </source>
</evidence>
<gene>
    <name evidence="2" type="ORF">GALMADRAFT_141030</name>
</gene>